<comment type="caution">
    <text evidence="1">The sequence shown here is derived from an EMBL/GenBank/DDBJ whole genome shotgun (WGS) entry which is preliminary data.</text>
</comment>
<sequence length="859" mass="89558">MVYLSPRFAVLAALCSIATFSLTSPVDAAALHARSGSLSPGISGPRVDARSDIPVIPPPHGSSGKKHPKSKNHDKSRGFPHSEPYKHEKAHNERRYYDFHPLLRFDRPFFGGFGRREAPDLLMEGVDNSVSVGRQGWHTGPDGGKVVNVVGNDKRVEIPRAPHHHHHHHHGEHDTVIIHGNDDHVNIHSRSPHHHHGEHDKVIIHGNHDAVNIHSRGPHHHHDHHHGEHDTVIVHGNHDHVNVHSRSPHHHHHHHHHGEHDKVIIHGNDDTVNIHSREPRHHHHQHHHHHSRSSVIISNDAGASYIVKGKRGLTQQLFAIPALEKSGSSLTKRDGIIGVPGRIDIMSPVSDPSSPGQRIASLVLAQNNMTDSSDPSTTTSESSTNLFVLNASPDSQTQIFLSRLPPTSAEMDAASTTPSSEVRVMLQLPIFNAASASTETWCATFDPAPPAPAPLTAQPCFPMEVNGVDGPHNSQVFSYNTVSGAVQPMWFDMANGGTISGSEATDSAAIDPATPNDAAVASVTDFGSPARRDDTQALGSSAESSMVSTTSTSSSTAPSATPDTPNGSSNPSNSTASGASPAAAQDVMLVFTPDESVLPAASPAAQAAAAMDMQAPIAASTVTTTTYATYWETVTVTPTLSASVTEDFAPTSVPSSTTSSAAFTSIGSSSPSSAATSTSIEAAGISATPTPTDPALSTTAGAPSTSNSAPSTADPVLASSTDTAASPSSTVSSTDSAATPAPTPVSYGEMGVQVVPAATPVDSLAAPAATPSAPSPNDDGDDTPAPLPTNSVSASTPANAAPASGSPDVNSSTTDSTSPAPTDARSTPTSAITNAAANPSMTPYSTEPYTWMFKRDTNL</sequence>
<protein>
    <submittedName>
        <fullName evidence="1">Uncharacterized protein</fullName>
    </submittedName>
</protein>
<evidence type="ECO:0000313" key="1">
    <source>
        <dbReference type="EMBL" id="KAI0034472.1"/>
    </source>
</evidence>
<dbReference type="EMBL" id="MU273500">
    <property type="protein sequence ID" value="KAI0034472.1"/>
    <property type="molecule type" value="Genomic_DNA"/>
</dbReference>
<gene>
    <name evidence="1" type="ORF">K488DRAFT_83984</name>
</gene>
<keyword evidence="2" id="KW-1185">Reference proteome</keyword>
<dbReference type="Proteomes" id="UP000814128">
    <property type="component" value="Unassembled WGS sequence"/>
</dbReference>
<evidence type="ECO:0000313" key="2">
    <source>
        <dbReference type="Proteomes" id="UP000814128"/>
    </source>
</evidence>
<accession>A0ACB8QS04</accession>
<proteinExistence type="predicted"/>
<organism evidence="1 2">
    <name type="scientific">Vararia minispora EC-137</name>
    <dbReference type="NCBI Taxonomy" id="1314806"/>
    <lineage>
        <taxon>Eukaryota</taxon>
        <taxon>Fungi</taxon>
        <taxon>Dikarya</taxon>
        <taxon>Basidiomycota</taxon>
        <taxon>Agaricomycotina</taxon>
        <taxon>Agaricomycetes</taxon>
        <taxon>Russulales</taxon>
        <taxon>Lachnocladiaceae</taxon>
        <taxon>Vararia</taxon>
    </lineage>
</organism>
<reference evidence="1" key="1">
    <citation type="submission" date="2021-02" db="EMBL/GenBank/DDBJ databases">
        <authorList>
            <consortium name="DOE Joint Genome Institute"/>
            <person name="Ahrendt S."/>
            <person name="Looney B.P."/>
            <person name="Miyauchi S."/>
            <person name="Morin E."/>
            <person name="Drula E."/>
            <person name="Courty P.E."/>
            <person name="Chicoki N."/>
            <person name="Fauchery L."/>
            <person name="Kohler A."/>
            <person name="Kuo A."/>
            <person name="Labutti K."/>
            <person name="Pangilinan J."/>
            <person name="Lipzen A."/>
            <person name="Riley R."/>
            <person name="Andreopoulos W."/>
            <person name="He G."/>
            <person name="Johnson J."/>
            <person name="Barry K.W."/>
            <person name="Grigoriev I.V."/>
            <person name="Nagy L."/>
            <person name="Hibbett D."/>
            <person name="Henrissat B."/>
            <person name="Matheny P.B."/>
            <person name="Labbe J."/>
            <person name="Martin F."/>
        </authorList>
    </citation>
    <scope>NUCLEOTIDE SEQUENCE</scope>
    <source>
        <strain evidence="1">EC-137</strain>
    </source>
</reference>
<name>A0ACB8QS04_9AGAM</name>
<reference evidence="1" key="2">
    <citation type="journal article" date="2022" name="New Phytol.">
        <title>Evolutionary transition to the ectomycorrhizal habit in the genomes of a hyperdiverse lineage of mushroom-forming fungi.</title>
        <authorList>
            <person name="Looney B."/>
            <person name="Miyauchi S."/>
            <person name="Morin E."/>
            <person name="Drula E."/>
            <person name="Courty P.E."/>
            <person name="Kohler A."/>
            <person name="Kuo A."/>
            <person name="LaButti K."/>
            <person name="Pangilinan J."/>
            <person name="Lipzen A."/>
            <person name="Riley R."/>
            <person name="Andreopoulos W."/>
            <person name="He G."/>
            <person name="Johnson J."/>
            <person name="Nolan M."/>
            <person name="Tritt A."/>
            <person name="Barry K.W."/>
            <person name="Grigoriev I.V."/>
            <person name="Nagy L.G."/>
            <person name="Hibbett D."/>
            <person name="Henrissat B."/>
            <person name="Matheny P.B."/>
            <person name="Labbe J."/>
            <person name="Martin F.M."/>
        </authorList>
    </citation>
    <scope>NUCLEOTIDE SEQUENCE</scope>
    <source>
        <strain evidence="1">EC-137</strain>
    </source>
</reference>